<keyword evidence="2" id="KW-1185">Reference proteome</keyword>
<dbReference type="Proteomes" id="UP001303760">
    <property type="component" value="Unassembled WGS sequence"/>
</dbReference>
<dbReference type="EMBL" id="MU860277">
    <property type="protein sequence ID" value="KAK4235328.1"/>
    <property type="molecule type" value="Genomic_DNA"/>
</dbReference>
<protein>
    <submittedName>
        <fullName evidence="1">Uncharacterized protein</fullName>
    </submittedName>
</protein>
<accession>A0AAN7C6I6</accession>
<sequence length="136" mass="15723">MLDLHHHATILVELRFTIYWNAGKHSQKFPAVAFAAELITENAELFIQSLDAACQERIRATTKYTMYHFERPINFEVERSFVWKGCEQARLSIRALSSGELSTQLDLMEKRGYQDCIRVEMAVEIEAGEELKDRGI</sequence>
<gene>
    <name evidence="1" type="ORF">C8A03DRAFT_36827</name>
</gene>
<evidence type="ECO:0000313" key="1">
    <source>
        <dbReference type="EMBL" id="KAK4235328.1"/>
    </source>
</evidence>
<proteinExistence type="predicted"/>
<comment type="caution">
    <text evidence="1">The sequence shown here is derived from an EMBL/GenBank/DDBJ whole genome shotgun (WGS) entry which is preliminary data.</text>
</comment>
<reference evidence="1" key="1">
    <citation type="journal article" date="2023" name="Mol. Phylogenet. Evol.">
        <title>Genome-scale phylogeny and comparative genomics of the fungal order Sordariales.</title>
        <authorList>
            <person name="Hensen N."/>
            <person name="Bonometti L."/>
            <person name="Westerberg I."/>
            <person name="Brannstrom I.O."/>
            <person name="Guillou S."/>
            <person name="Cros-Aarteil S."/>
            <person name="Calhoun S."/>
            <person name="Haridas S."/>
            <person name="Kuo A."/>
            <person name="Mondo S."/>
            <person name="Pangilinan J."/>
            <person name="Riley R."/>
            <person name="LaButti K."/>
            <person name="Andreopoulos B."/>
            <person name="Lipzen A."/>
            <person name="Chen C."/>
            <person name="Yan M."/>
            <person name="Daum C."/>
            <person name="Ng V."/>
            <person name="Clum A."/>
            <person name="Steindorff A."/>
            <person name="Ohm R.A."/>
            <person name="Martin F."/>
            <person name="Silar P."/>
            <person name="Natvig D.O."/>
            <person name="Lalanne C."/>
            <person name="Gautier V."/>
            <person name="Ament-Velasquez S.L."/>
            <person name="Kruys A."/>
            <person name="Hutchinson M.I."/>
            <person name="Powell A.J."/>
            <person name="Barry K."/>
            <person name="Miller A.N."/>
            <person name="Grigoriev I.V."/>
            <person name="Debuchy R."/>
            <person name="Gladieux P."/>
            <person name="Hiltunen Thoren M."/>
            <person name="Johannesson H."/>
        </authorList>
    </citation>
    <scope>NUCLEOTIDE SEQUENCE</scope>
    <source>
        <strain evidence="1">CBS 532.94</strain>
    </source>
</reference>
<organism evidence="1 2">
    <name type="scientific">Achaetomium macrosporum</name>
    <dbReference type="NCBI Taxonomy" id="79813"/>
    <lineage>
        <taxon>Eukaryota</taxon>
        <taxon>Fungi</taxon>
        <taxon>Dikarya</taxon>
        <taxon>Ascomycota</taxon>
        <taxon>Pezizomycotina</taxon>
        <taxon>Sordariomycetes</taxon>
        <taxon>Sordariomycetidae</taxon>
        <taxon>Sordariales</taxon>
        <taxon>Chaetomiaceae</taxon>
        <taxon>Achaetomium</taxon>
    </lineage>
</organism>
<evidence type="ECO:0000313" key="2">
    <source>
        <dbReference type="Proteomes" id="UP001303760"/>
    </source>
</evidence>
<name>A0AAN7C6I6_9PEZI</name>
<reference evidence="1" key="2">
    <citation type="submission" date="2023-05" db="EMBL/GenBank/DDBJ databases">
        <authorList>
            <consortium name="Lawrence Berkeley National Laboratory"/>
            <person name="Steindorff A."/>
            <person name="Hensen N."/>
            <person name="Bonometti L."/>
            <person name="Westerberg I."/>
            <person name="Brannstrom I.O."/>
            <person name="Guillou S."/>
            <person name="Cros-Aarteil S."/>
            <person name="Calhoun S."/>
            <person name="Haridas S."/>
            <person name="Kuo A."/>
            <person name="Mondo S."/>
            <person name="Pangilinan J."/>
            <person name="Riley R."/>
            <person name="Labutti K."/>
            <person name="Andreopoulos B."/>
            <person name="Lipzen A."/>
            <person name="Chen C."/>
            <person name="Yanf M."/>
            <person name="Daum C."/>
            <person name="Ng V."/>
            <person name="Clum A."/>
            <person name="Ohm R."/>
            <person name="Martin F."/>
            <person name="Silar P."/>
            <person name="Natvig D."/>
            <person name="Lalanne C."/>
            <person name="Gautier V."/>
            <person name="Ament-Velasquez S.L."/>
            <person name="Kruys A."/>
            <person name="Hutchinson M.I."/>
            <person name="Powell A.J."/>
            <person name="Barry K."/>
            <person name="Miller A.N."/>
            <person name="Grigoriev I.V."/>
            <person name="Debuchy R."/>
            <person name="Gladieux P."/>
            <person name="Thoren M.H."/>
            <person name="Johannesson H."/>
        </authorList>
    </citation>
    <scope>NUCLEOTIDE SEQUENCE</scope>
    <source>
        <strain evidence="1">CBS 532.94</strain>
    </source>
</reference>
<dbReference type="AlphaFoldDB" id="A0AAN7C6I6"/>